<name>A0AA37S0Y1_9GAMM</name>
<evidence type="ECO:0008006" key="4">
    <source>
        <dbReference type="Google" id="ProtNLM"/>
    </source>
</evidence>
<dbReference type="EMBL" id="BSNE01000002">
    <property type="protein sequence ID" value="GLQ01762.1"/>
    <property type="molecule type" value="Genomic_DNA"/>
</dbReference>
<dbReference type="Proteomes" id="UP001161408">
    <property type="component" value="Unassembled WGS sequence"/>
</dbReference>
<sequence>MASSANQLSPTNPKKGWFSIGVLCLIITLYAYSFKLEISTLSLIAENVMSLKIKPVVIPLIVMMPAFFVLIYGIYQRMHGDISEKSMRRGLFVIIGCFPLFLITWWIYSWQLSDKLESEGYSICHWYSGASLGAPKIWLSDPSYCIEDGYLVRIELLEWLKQQRLSGKTPSIEVFEKQLEFMLSEYHQKYGV</sequence>
<reference evidence="2" key="1">
    <citation type="journal article" date="2014" name="Int. J. Syst. Evol. Microbiol.">
        <title>Complete genome sequence of Corynebacterium casei LMG S-19264T (=DSM 44701T), isolated from a smear-ripened cheese.</title>
        <authorList>
            <consortium name="US DOE Joint Genome Institute (JGI-PGF)"/>
            <person name="Walter F."/>
            <person name="Albersmeier A."/>
            <person name="Kalinowski J."/>
            <person name="Ruckert C."/>
        </authorList>
    </citation>
    <scope>NUCLEOTIDE SEQUENCE</scope>
    <source>
        <strain evidence="2">NBRC 103034</strain>
    </source>
</reference>
<protein>
    <recommendedName>
        <fullName evidence="4">DUF1240 domain-containing protein</fullName>
    </recommendedName>
</protein>
<dbReference type="AlphaFoldDB" id="A0AA37S0Y1"/>
<evidence type="ECO:0000313" key="2">
    <source>
        <dbReference type="EMBL" id="GLQ01762.1"/>
    </source>
</evidence>
<organism evidence="2 3">
    <name type="scientific">Pseudoalteromonas tetraodonis GFC</name>
    <dbReference type="NCBI Taxonomy" id="1315271"/>
    <lineage>
        <taxon>Bacteria</taxon>
        <taxon>Pseudomonadati</taxon>
        <taxon>Pseudomonadota</taxon>
        <taxon>Gammaproteobacteria</taxon>
        <taxon>Alteromonadales</taxon>
        <taxon>Pseudoalteromonadaceae</taxon>
        <taxon>Pseudoalteromonas</taxon>
    </lineage>
</organism>
<dbReference type="RefSeq" id="WP_096038694.1">
    <property type="nucleotide sequence ID" value="NZ_BJXY01000005.1"/>
</dbReference>
<evidence type="ECO:0000256" key="1">
    <source>
        <dbReference type="SAM" id="Phobius"/>
    </source>
</evidence>
<evidence type="ECO:0000313" key="3">
    <source>
        <dbReference type="Proteomes" id="UP001161408"/>
    </source>
</evidence>
<feature type="transmembrane region" description="Helical" evidence="1">
    <location>
        <begin position="55"/>
        <end position="75"/>
    </location>
</feature>
<reference evidence="2" key="2">
    <citation type="submission" date="2023-01" db="EMBL/GenBank/DDBJ databases">
        <title>Draft genome sequence of Pseudoalteromonas tetraodonis strain NBRC 103034.</title>
        <authorList>
            <person name="Sun Q."/>
            <person name="Mori K."/>
        </authorList>
    </citation>
    <scope>NUCLEOTIDE SEQUENCE</scope>
    <source>
        <strain evidence="2">NBRC 103034</strain>
    </source>
</reference>
<proteinExistence type="predicted"/>
<accession>A0AA37S0Y1</accession>
<gene>
    <name evidence="2" type="ORF">GCM10007914_06430</name>
</gene>
<keyword evidence="1" id="KW-0812">Transmembrane</keyword>
<comment type="caution">
    <text evidence="2">The sequence shown here is derived from an EMBL/GenBank/DDBJ whole genome shotgun (WGS) entry which is preliminary data.</text>
</comment>
<feature type="transmembrane region" description="Helical" evidence="1">
    <location>
        <begin position="87"/>
        <end position="108"/>
    </location>
</feature>
<feature type="transmembrane region" description="Helical" evidence="1">
    <location>
        <begin position="16"/>
        <end position="34"/>
    </location>
</feature>
<keyword evidence="3" id="KW-1185">Reference proteome</keyword>
<keyword evidence="1" id="KW-1133">Transmembrane helix</keyword>
<keyword evidence="1" id="KW-0472">Membrane</keyword>